<dbReference type="GO" id="GO:0008356">
    <property type="term" value="P:asymmetric cell division"/>
    <property type="evidence" value="ECO:0007669"/>
    <property type="project" value="InterPro"/>
</dbReference>
<accession>A0AAV4S3E2</accession>
<evidence type="ECO:0000259" key="2">
    <source>
        <dbReference type="Pfam" id="PF19427"/>
    </source>
</evidence>
<dbReference type="PANTHER" id="PTHR21386:SF0">
    <property type="entry name" value="PROTEIN INSCUTEABLE HOMOLOG"/>
    <property type="match status" value="1"/>
</dbReference>
<dbReference type="GO" id="GO:0009786">
    <property type="term" value="P:regulation of asymmetric cell division"/>
    <property type="evidence" value="ECO:0007669"/>
    <property type="project" value="TreeGrafter"/>
</dbReference>
<dbReference type="GO" id="GO:0045176">
    <property type="term" value="P:apical protein localization"/>
    <property type="evidence" value="ECO:0007669"/>
    <property type="project" value="TreeGrafter"/>
</dbReference>
<feature type="compositionally biased region" description="Basic and acidic residues" evidence="1">
    <location>
        <begin position="635"/>
        <end position="644"/>
    </location>
</feature>
<dbReference type="EMBL" id="BPLQ01007035">
    <property type="protein sequence ID" value="GIY27257.1"/>
    <property type="molecule type" value="Genomic_DNA"/>
</dbReference>
<dbReference type="PANTHER" id="PTHR21386">
    <property type="entry name" value="INSCUTEABLE"/>
    <property type="match status" value="1"/>
</dbReference>
<dbReference type="AlphaFoldDB" id="A0AAV4S3E2"/>
<dbReference type="SUPFAM" id="SSF48371">
    <property type="entry name" value="ARM repeat"/>
    <property type="match status" value="1"/>
</dbReference>
<dbReference type="InterPro" id="IPR016024">
    <property type="entry name" value="ARM-type_fold"/>
</dbReference>
<reference evidence="3 4" key="1">
    <citation type="submission" date="2021-06" db="EMBL/GenBank/DDBJ databases">
        <title>Caerostris darwini draft genome.</title>
        <authorList>
            <person name="Kono N."/>
            <person name="Arakawa K."/>
        </authorList>
    </citation>
    <scope>NUCLEOTIDE SEQUENCE [LARGE SCALE GENOMIC DNA]</scope>
</reference>
<dbReference type="InterPro" id="IPR045789">
    <property type="entry name" value="Insc_C"/>
</dbReference>
<dbReference type="Gene3D" id="1.25.10.10">
    <property type="entry name" value="Leucine-rich Repeat Variant"/>
    <property type="match status" value="1"/>
</dbReference>
<proteinExistence type="predicted"/>
<dbReference type="Pfam" id="PF19427">
    <property type="entry name" value="Insc_C"/>
    <property type="match status" value="1"/>
</dbReference>
<feature type="domain" description="Protein inscuteable homologue C-terminal" evidence="2">
    <location>
        <begin position="812"/>
        <end position="1192"/>
    </location>
</feature>
<sequence>MSNVGWDIGADVRAWARFVAESEASGISSNVAPWDRRDLKRRERSPRAPLPRYLFFFPFTLQGRSPLNNATYWEAEEDPDWDNCVMVVATQKSRRYPTLTSACSTDSLARSLHKEVDYSPVNVSRRSPEHHMSPVAPLGPDSRYPTSGQRKRQNTLLDTGWHACFKNNNYVFVRNPSEDVNGQFTEKWKENNDSNVTFIISTTKPVQEGKEEKLIVSLHDSKPKTRRCTPSPPPCEDLPTKKTPKTDSSRNGTSDKRSDKKRTPNWLRRLRNSGRSRSLKVEANEEETTLILGPAAEYSQDTTDATAQLENKQQITTSQVKTPEGRLSSNFLKEKTDNLHSPSKCETPFIGSIQDLYQSGPQTSTPKTNSEQVVKNEPRKSGTPYRPLDSRMSVRRRLPLDGITPESKSNLSSLTVLSPQHDLLAGALDGKRTSPNLEIPISPIKKRTDCPQFGGNFNSSGDKTEILQRRVSYSQIAKTSDTKENEKVNGSLQRRASYLRSPTDQKILMVDKLKNSIQLYINSEKRSPEIPKSENRLHPSSSNTDIPFVDSEADVSFDDRRFRRLQKQRQTLTKTSKSTADVCFQEEVCEQKASSAPYITTIHLDIVSDAKTLSLSEPCISNKSNPFSPMEEEENKSLENDDMKPSLNHNDSKILMSPMEEEENKSLNQHPKHLFTPDDSTVTFSPYSPAKRPSIENPLSCWLKQIRFLTESECLNALQAKELFKEEWIPNALAVGNAQETSEKIWDIGSTIQQHVAEMMECLKSEKSAPVSLSLKVAQFCTSIIELLKMTTGIKQSSQAEAKIRKACAQLLETVNKSSDKDWRNKVKAELECLQKVAQVLVQQLLLTELHVIVDCVERAENINNLKRSVFAVILLGRIHPTFCEIMTKLGAVRSLLSICVESKWREMHPCGLRALTVLSCVPTAIRSFEESGGVDCVCDLLCDKDSQEGSRSEAAGLIAQITAPWTEGSGYVLKSVNTNSDRLISSLADLTSTTDNSEVFLLSSAALANLSFADVALQKMKECKVLEILITACRNKAHASSLFIKDQVATVLANMAAKEEYRDDLSSGGSLVLLLCFLQLRPSSVHGTPQLAACERIQQKAAIALARLCTNPDTSNTVAEMQGIQRLVKLCKDKKERNDSDSVLVACLAALRKIAAVREKEEFIKLGAQELIEPRLWDAFLAHSSKRESYV</sequence>
<dbReference type="Proteomes" id="UP001054837">
    <property type="component" value="Unassembled WGS sequence"/>
</dbReference>
<evidence type="ECO:0000313" key="4">
    <source>
        <dbReference type="Proteomes" id="UP001054837"/>
    </source>
</evidence>
<keyword evidence="4" id="KW-1185">Reference proteome</keyword>
<protein>
    <submittedName>
        <fullName evidence="3">Protein inscuteable homolog</fullName>
    </submittedName>
</protein>
<feature type="compositionally biased region" description="Basic and acidic residues" evidence="1">
    <location>
        <begin position="238"/>
        <end position="262"/>
    </location>
</feature>
<feature type="region of interest" description="Disordered" evidence="1">
    <location>
        <begin position="355"/>
        <end position="388"/>
    </location>
</feature>
<feature type="compositionally biased region" description="Basic and acidic residues" evidence="1">
    <location>
        <begin position="524"/>
        <end position="537"/>
    </location>
</feature>
<feature type="region of interest" description="Disordered" evidence="1">
    <location>
        <begin position="122"/>
        <end position="153"/>
    </location>
</feature>
<dbReference type="GO" id="GO:0008093">
    <property type="term" value="F:cytoskeletal anchor activity"/>
    <property type="evidence" value="ECO:0007669"/>
    <property type="project" value="TreeGrafter"/>
</dbReference>
<dbReference type="CDD" id="cd21966">
    <property type="entry name" value="INSC_LBD"/>
    <property type="match status" value="1"/>
</dbReference>
<dbReference type="GO" id="GO:0045179">
    <property type="term" value="C:apical cortex"/>
    <property type="evidence" value="ECO:0007669"/>
    <property type="project" value="TreeGrafter"/>
</dbReference>
<feature type="region of interest" description="Disordered" evidence="1">
    <location>
        <begin position="217"/>
        <end position="286"/>
    </location>
</feature>
<feature type="region of interest" description="Disordered" evidence="1">
    <location>
        <begin position="620"/>
        <end position="647"/>
    </location>
</feature>
<feature type="region of interest" description="Disordered" evidence="1">
    <location>
        <begin position="524"/>
        <end position="548"/>
    </location>
</feature>
<dbReference type="GO" id="GO:0000132">
    <property type="term" value="P:establishment of mitotic spindle orientation"/>
    <property type="evidence" value="ECO:0007669"/>
    <property type="project" value="TreeGrafter"/>
</dbReference>
<organism evidence="3 4">
    <name type="scientific">Caerostris darwini</name>
    <dbReference type="NCBI Taxonomy" id="1538125"/>
    <lineage>
        <taxon>Eukaryota</taxon>
        <taxon>Metazoa</taxon>
        <taxon>Ecdysozoa</taxon>
        <taxon>Arthropoda</taxon>
        <taxon>Chelicerata</taxon>
        <taxon>Arachnida</taxon>
        <taxon>Araneae</taxon>
        <taxon>Araneomorphae</taxon>
        <taxon>Entelegynae</taxon>
        <taxon>Araneoidea</taxon>
        <taxon>Araneidae</taxon>
        <taxon>Caerostris</taxon>
    </lineage>
</organism>
<feature type="compositionally biased region" description="Polar residues" evidence="1">
    <location>
        <begin position="355"/>
        <end position="373"/>
    </location>
</feature>
<dbReference type="InterPro" id="IPR000225">
    <property type="entry name" value="Armadillo"/>
</dbReference>
<comment type="caution">
    <text evidence="3">The sequence shown here is derived from an EMBL/GenBank/DDBJ whole genome shotgun (WGS) entry which is preliminary data.</text>
</comment>
<dbReference type="SMART" id="SM00185">
    <property type="entry name" value="ARM"/>
    <property type="match status" value="2"/>
</dbReference>
<evidence type="ECO:0000313" key="3">
    <source>
        <dbReference type="EMBL" id="GIY27257.1"/>
    </source>
</evidence>
<evidence type="ECO:0000256" key="1">
    <source>
        <dbReference type="SAM" id="MobiDB-lite"/>
    </source>
</evidence>
<name>A0AAV4S3E2_9ARAC</name>
<feature type="compositionally biased region" description="Basic residues" evidence="1">
    <location>
        <begin position="268"/>
        <end position="278"/>
    </location>
</feature>
<dbReference type="InterPro" id="IPR011989">
    <property type="entry name" value="ARM-like"/>
</dbReference>
<dbReference type="InterPro" id="IPR039921">
    <property type="entry name" value="Inscuteable"/>
</dbReference>
<gene>
    <name evidence="3" type="primary">Insc</name>
    <name evidence="3" type="ORF">CDAR_446261</name>
</gene>